<comment type="caution">
    <text evidence="2">The sequence shown here is derived from an EMBL/GenBank/DDBJ whole genome shotgun (WGS) entry which is preliminary data.</text>
</comment>
<accession>A0ABT0MM06</accession>
<name>A0ABT0MM06_9GAMM</name>
<sequence length="226" mass="23324">MPRLPLAFALAAALGIAGAGPAAAQEDVNKVNGSITANAGQAYGDLETVNGSIRIEAGARVESAQTVNGSIKVAERAQTRDLGTVNGGIRAEHGIQVDGHIETVNGEIFVDRGGRVTGGISTVNGSIGLVDTDLGKDIETVNGDITVGVGSHVRGGIKVEKPTSSWMPISFGKRRPPRIIIGPDAVVDGSLVFEREVKLYVHKTAKIGPVTGATAVPYEGERAPEE</sequence>
<gene>
    <name evidence="2" type="ORF">M2650_14970</name>
</gene>
<evidence type="ECO:0000313" key="3">
    <source>
        <dbReference type="Proteomes" id="UP001431217"/>
    </source>
</evidence>
<dbReference type="RefSeq" id="WP_249475887.1">
    <property type="nucleotide sequence ID" value="NZ_JAMBEP010000004.1"/>
</dbReference>
<keyword evidence="1" id="KW-0732">Signal</keyword>
<protein>
    <recommendedName>
        <fullName evidence="4">Polymer-forming cytoskeletal protein</fullName>
    </recommendedName>
</protein>
<dbReference type="Proteomes" id="UP001431217">
    <property type="component" value="Unassembled WGS sequence"/>
</dbReference>
<proteinExistence type="predicted"/>
<feature type="signal peptide" evidence="1">
    <location>
        <begin position="1"/>
        <end position="24"/>
    </location>
</feature>
<feature type="chain" id="PRO_5047017958" description="Polymer-forming cytoskeletal protein" evidence="1">
    <location>
        <begin position="25"/>
        <end position="226"/>
    </location>
</feature>
<evidence type="ECO:0000313" key="2">
    <source>
        <dbReference type="EMBL" id="MCL1635925.1"/>
    </source>
</evidence>
<evidence type="ECO:0008006" key="4">
    <source>
        <dbReference type="Google" id="ProtNLM"/>
    </source>
</evidence>
<reference evidence="2 3" key="1">
    <citation type="submission" date="2022-05" db="EMBL/GenBank/DDBJ databases">
        <title>Luteimonas sp. SX5, whole genome shotgun sequencing project.</title>
        <authorList>
            <person name="Zhao G."/>
            <person name="Shen L."/>
        </authorList>
    </citation>
    <scope>NUCLEOTIDE SEQUENCE [LARGE SCALE GENOMIC DNA]</scope>
    <source>
        <strain evidence="2 3">SX5</strain>
    </source>
</reference>
<keyword evidence="3" id="KW-1185">Reference proteome</keyword>
<organism evidence="2 3">
    <name type="scientific">Luteimonas galliterrae</name>
    <dbReference type="NCBI Taxonomy" id="2940486"/>
    <lineage>
        <taxon>Bacteria</taxon>
        <taxon>Pseudomonadati</taxon>
        <taxon>Pseudomonadota</taxon>
        <taxon>Gammaproteobacteria</taxon>
        <taxon>Lysobacterales</taxon>
        <taxon>Lysobacteraceae</taxon>
        <taxon>Luteimonas</taxon>
    </lineage>
</organism>
<evidence type="ECO:0000256" key="1">
    <source>
        <dbReference type="SAM" id="SignalP"/>
    </source>
</evidence>
<dbReference type="EMBL" id="JAMBEP010000004">
    <property type="protein sequence ID" value="MCL1635925.1"/>
    <property type="molecule type" value="Genomic_DNA"/>
</dbReference>